<sequence>MKTFLVARPQGTKRKSLLEHPEMRAGQCSYVEMLSVAVVSSPLQELHGPFHYCRTELLGRDIHEISAQKWTGEDKHEPHRTTPKAVLPVIENYLQCEEQEVLEVIAWPPQSPDLSVWDYTKRHNVRNIYL</sequence>
<accession>A0A553QSU0</accession>
<name>A0A553QSU0_9TELE</name>
<evidence type="ECO:0000313" key="2">
    <source>
        <dbReference type="Proteomes" id="UP000316079"/>
    </source>
</evidence>
<organism evidence="1 2">
    <name type="scientific">Danionella cerebrum</name>
    <dbReference type="NCBI Taxonomy" id="2873325"/>
    <lineage>
        <taxon>Eukaryota</taxon>
        <taxon>Metazoa</taxon>
        <taxon>Chordata</taxon>
        <taxon>Craniata</taxon>
        <taxon>Vertebrata</taxon>
        <taxon>Euteleostomi</taxon>
        <taxon>Actinopterygii</taxon>
        <taxon>Neopterygii</taxon>
        <taxon>Teleostei</taxon>
        <taxon>Ostariophysi</taxon>
        <taxon>Cypriniformes</taxon>
        <taxon>Danionidae</taxon>
        <taxon>Danioninae</taxon>
        <taxon>Danionella</taxon>
    </lineage>
</organism>
<dbReference type="Proteomes" id="UP000316079">
    <property type="component" value="Unassembled WGS sequence"/>
</dbReference>
<comment type="caution">
    <text evidence="1">The sequence shown here is derived from an EMBL/GenBank/DDBJ whole genome shotgun (WGS) entry which is preliminary data.</text>
</comment>
<protein>
    <submittedName>
        <fullName evidence="1">Uncharacterized protein</fullName>
    </submittedName>
</protein>
<keyword evidence="2" id="KW-1185">Reference proteome</keyword>
<proteinExistence type="predicted"/>
<gene>
    <name evidence="1" type="ORF">DNTS_023827</name>
</gene>
<reference evidence="1 2" key="1">
    <citation type="journal article" date="2019" name="Sci. Data">
        <title>Hybrid genome assembly and annotation of Danionella translucida.</title>
        <authorList>
            <person name="Kadobianskyi M."/>
            <person name="Schulze L."/>
            <person name="Schuelke M."/>
            <person name="Judkewitz B."/>
        </authorList>
    </citation>
    <scope>NUCLEOTIDE SEQUENCE [LARGE SCALE GENOMIC DNA]</scope>
    <source>
        <strain evidence="1 2">Bolton</strain>
    </source>
</reference>
<dbReference type="EMBL" id="SRMA01025572">
    <property type="protein sequence ID" value="TRY93051.1"/>
    <property type="molecule type" value="Genomic_DNA"/>
</dbReference>
<dbReference type="OrthoDB" id="8942091at2759"/>
<dbReference type="AlphaFoldDB" id="A0A553QSU0"/>
<evidence type="ECO:0000313" key="1">
    <source>
        <dbReference type="EMBL" id="TRY93051.1"/>
    </source>
</evidence>